<dbReference type="PROSITE" id="PS51182">
    <property type="entry name" value="C2_TENSIN"/>
    <property type="match status" value="1"/>
</dbReference>
<dbReference type="SMART" id="SM01326">
    <property type="entry name" value="PTEN_C2"/>
    <property type="match status" value="1"/>
</dbReference>
<dbReference type="InterPro" id="IPR029021">
    <property type="entry name" value="Prot-tyrosine_phosphatase-like"/>
</dbReference>
<dbReference type="InterPro" id="IPR036869">
    <property type="entry name" value="J_dom_sf"/>
</dbReference>
<feature type="region of interest" description="Disordered" evidence="5">
    <location>
        <begin position="749"/>
        <end position="1023"/>
    </location>
</feature>
<dbReference type="GO" id="GO:0035612">
    <property type="term" value="F:AP-2 adaptor complex binding"/>
    <property type="evidence" value="ECO:0007669"/>
    <property type="project" value="TreeGrafter"/>
</dbReference>
<dbReference type="PANTHER" id="PTHR22967">
    <property type="entry name" value="SERINE/THREONINE PROTEIN KINASE"/>
    <property type="match status" value="1"/>
</dbReference>
<dbReference type="GO" id="GO:0030136">
    <property type="term" value="C:clathrin-coated vesicle"/>
    <property type="evidence" value="ECO:0007669"/>
    <property type="project" value="UniProtKB-SubCell"/>
</dbReference>
<evidence type="ECO:0000259" key="9">
    <source>
        <dbReference type="PROSITE" id="PS51182"/>
    </source>
</evidence>
<keyword evidence="11" id="KW-1185">Reference proteome</keyword>
<dbReference type="SUPFAM" id="SSF49562">
    <property type="entry name" value="C2 domain (Calcium/lipid-binding domain, CaLB)"/>
    <property type="match status" value="1"/>
</dbReference>
<dbReference type="Proteomes" id="UP001249851">
    <property type="component" value="Unassembled WGS sequence"/>
</dbReference>
<dbReference type="PROSITE" id="PS50076">
    <property type="entry name" value="DNAJ_2"/>
    <property type="match status" value="1"/>
</dbReference>
<dbReference type="Gene3D" id="3.90.190.10">
    <property type="entry name" value="Protein tyrosine phosphatase superfamily"/>
    <property type="match status" value="1"/>
</dbReference>
<evidence type="ECO:0000256" key="3">
    <source>
        <dbReference type="ARBA" id="ARBA00022741"/>
    </source>
</evidence>
<dbReference type="AlphaFoldDB" id="A0AAD9PVT8"/>
<dbReference type="PROSITE" id="PS50011">
    <property type="entry name" value="PROTEIN_KINASE_DOM"/>
    <property type="match status" value="1"/>
</dbReference>
<dbReference type="Gene3D" id="1.10.510.10">
    <property type="entry name" value="Transferase(Phosphotransferase) domain 1"/>
    <property type="match status" value="2"/>
</dbReference>
<feature type="compositionally biased region" description="Polar residues" evidence="5">
    <location>
        <begin position="749"/>
        <end position="761"/>
    </location>
</feature>
<evidence type="ECO:0000256" key="1">
    <source>
        <dbReference type="ARBA" id="ARBA00004132"/>
    </source>
</evidence>
<evidence type="ECO:0000259" key="6">
    <source>
        <dbReference type="PROSITE" id="PS50011"/>
    </source>
</evidence>
<dbReference type="CDD" id="cd06257">
    <property type="entry name" value="DnaJ"/>
    <property type="match status" value="1"/>
</dbReference>
<dbReference type="SUPFAM" id="SSF46565">
    <property type="entry name" value="Chaperone J-domain"/>
    <property type="match status" value="1"/>
</dbReference>
<dbReference type="PANTHER" id="PTHR22967:SF105">
    <property type="entry name" value="CYCLIN-G-ASSOCIATED KINASE"/>
    <property type="match status" value="1"/>
</dbReference>
<organism evidence="10 11">
    <name type="scientific">Acropora cervicornis</name>
    <name type="common">Staghorn coral</name>
    <dbReference type="NCBI Taxonomy" id="6130"/>
    <lineage>
        <taxon>Eukaryota</taxon>
        <taxon>Metazoa</taxon>
        <taxon>Cnidaria</taxon>
        <taxon>Anthozoa</taxon>
        <taxon>Hexacorallia</taxon>
        <taxon>Scleractinia</taxon>
        <taxon>Astrocoeniina</taxon>
        <taxon>Acroporidae</taxon>
        <taxon>Acropora</taxon>
    </lineage>
</organism>
<comment type="caution">
    <text evidence="10">The sequence shown here is derived from an EMBL/GenBank/DDBJ whole genome shotgun (WGS) entry which is preliminary data.</text>
</comment>
<dbReference type="FunFam" id="2.60.40.1110:FF:000001">
    <property type="entry name" value="cyclin-G-associated kinase isoform X2"/>
    <property type="match status" value="1"/>
</dbReference>
<evidence type="ECO:0000256" key="5">
    <source>
        <dbReference type="SAM" id="MobiDB-lite"/>
    </source>
</evidence>
<gene>
    <name evidence="10" type="ORF">P5673_029346</name>
</gene>
<feature type="compositionally biased region" description="Polar residues" evidence="5">
    <location>
        <begin position="983"/>
        <end position="1006"/>
    </location>
</feature>
<keyword evidence="10" id="KW-0808">Transferase</keyword>
<dbReference type="GO" id="GO:0004674">
    <property type="term" value="F:protein serine/threonine kinase activity"/>
    <property type="evidence" value="ECO:0007669"/>
    <property type="project" value="TreeGrafter"/>
</dbReference>
<dbReference type="GO" id="GO:0045747">
    <property type="term" value="P:positive regulation of Notch signaling pathway"/>
    <property type="evidence" value="ECO:0007669"/>
    <property type="project" value="TreeGrafter"/>
</dbReference>
<feature type="domain" description="J" evidence="7">
    <location>
        <begin position="1060"/>
        <end position="1124"/>
    </location>
</feature>
<dbReference type="SUPFAM" id="SSF56112">
    <property type="entry name" value="Protein kinase-like (PK-like)"/>
    <property type="match status" value="1"/>
</dbReference>
<evidence type="ECO:0000313" key="11">
    <source>
        <dbReference type="Proteomes" id="UP001249851"/>
    </source>
</evidence>
<name>A0AAD9PVT8_ACRCE</name>
<dbReference type="InterPro" id="IPR014020">
    <property type="entry name" value="Tensin_C2-dom"/>
</dbReference>
<dbReference type="EMBL" id="JARQWQ010000116">
    <property type="protein sequence ID" value="KAK2550032.1"/>
    <property type="molecule type" value="Genomic_DNA"/>
</dbReference>
<feature type="region of interest" description="Disordered" evidence="5">
    <location>
        <begin position="547"/>
        <end position="582"/>
    </location>
</feature>
<feature type="compositionally biased region" description="Low complexity" evidence="5">
    <location>
        <begin position="805"/>
        <end position="824"/>
    </location>
</feature>
<feature type="compositionally biased region" description="Polar residues" evidence="5">
    <location>
        <begin position="925"/>
        <end position="947"/>
    </location>
</feature>
<protein>
    <submittedName>
        <fullName evidence="10">Cyclin-G-associated kinase</fullName>
    </submittedName>
</protein>
<dbReference type="GO" id="GO:0005524">
    <property type="term" value="F:ATP binding"/>
    <property type="evidence" value="ECO:0007669"/>
    <property type="project" value="InterPro"/>
</dbReference>
<reference evidence="10" key="1">
    <citation type="journal article" date="2023" name="G3 (Bethesda)">
        <title>Whole genome assembly and annotation of the endangered Caribbean coral Acropora cervicornis.</title>
        <authorList>
            <person name="Selwyn J.D."/>
            <person name="Vollmer S.V."/>
        </authorList>
    </citation>
    <scope>NUCLEOTIDE SEQUENCE</scope>
    <source>
        <strain evidence="10">K2</strain>
    </source>
</reference>
<dbReference type="InterPro" id="IPR000719">
    <property type="entry name" value="Prot_kinase_dom"/>
</dbReference>
<dbReference type="PROSITE" id="PS51181">
    <property type="entry name" value="PPASE_TENSIN"/>
    <property type="match status" value="1"/>
</dbReference>
<evidence type="ECO:0000256" key="2">
    <source>
        <dbReference type="ARBA" id="ARBA00022553"/>
    </source>
</evidence>
<feature type="region of interest" description="Disordered" evidence="5">
    <location>
        <begin position="503"/>
        <end position="529"/>
    </location>
</feature>
<feature type="domain" description="Protein kinase" evidence="6">
    <location>
        <begin position="36"/>
        <end position="411"/>
    </location>
</feature>
<feature type="domain" description="Phosphatase tensin-type" evidence="8">
    <location>
        <begin position="209"/>
        <end position="391"/>
    </location>
</feature>
<proteinExistence type="predicted"/>
<dbReference type="Pfam" id="PF10409">
    <property type="entry name" value="PTEN_C2"/>
    <property type="match status" value="1"/>
</dbReference>
<feature type="compositionally biased region" description="Low complexity" evidence="5">
    <location>
        <begin position="1013"/>
        <end position="1023"/>
    </location>
</feature>
<evidence type="ECO:0000313" key="10">
    <source>
        <dbReference type="EMBL" id="KAK2550032.1"/>
    </source>
</evidence>
<feature type="compositionally biased region" description="Polar residues" evidence="5">
    <location>
        <begin position="956"/>
        <end position="975"/>
    </location>
</feature>
<evidence type="ECO:0000259" key="7">
    <source>
        <dbReference type="PROSITE" id="PS50076"/>
    </source>
</evidence>
<dbReference type="FunFam" id="1.10.287.110:FF:000002">
    <property type="entry name" value="putative tyrosine-protein phosphatase auxilin isoform X2"/>
    <property type="match status" value="1"/>
</dbReference>
<dbReference type="Gene3D" id="2.60.40.1110">
    <property type="match status" value="1"/>
</dbReference>
<dbReference type="Gene3D" id="1.10.287.110">
    <property type="entry name" value="DnaJ domain"/>
    <property type="match status" value="1"/>
</dbReference>
<feature type="compositionally biased region" description="Polar residues" evidence="5">
    <location>
        <begin position="888"/>
        <end position="899"/>
    </location>
</feature>
<keyword evidence="10" id="KW-0418">Kinase</keyword>
<reference evidence="10" key="2">
    <citation type="journal article" date="2023" name="Science">
        <title>Genomic signatures of disease resistance in endangered staghorn corals.</title>
        <authorList>
            <person name="Vollmer S.V."/>
            <person name="Selwyn J.D."/>
            <person name="Despard B.A."/>
            <person name="Roesel C.L."/>
        </authorList>
    </citation>
    <scope>NUCLEOTIDE SEQUENCE</scope>
    <source>
        <strain evidence="10">K2</strain>
    </source>
</reference>
<feature type="domain" description="C2 tensin-type" evidence="9">
    <location>
        <begin position="310"/>
        <end position="449"/>
    </location>
</feature>
<evidence type="ECO:0000256" key="4">
    <source>
        <dbReference type="ARBA" id="ARBA00023329"/>
    </source>
</evidence>
<dbReference type="Pfam" id="PF00069">
    <property type="entry name" value="Pkinase"/>
    <property type="match status" value="1"/>
</dbReference>
<keyword evidence="4" id="KW-0968">Cytoplasmic vesicle</keyword>
<dbReference type="InterPro" id="IPR011009">
    <property type="entry name" value="Kinase-like_dom_sf"/>
</dbReference>
<dbReference type="InterPro" id="IPR035892">
    <property type="entry name" value="C2_domain_sf"/>
</dbReference>
<accession>A0AAD9PVT8</accession>
<dbReference type="InterPro" id="IPR001623">
    <property type="entry name" value="DnaJ_domain"/>
</dbReference>
<keyword evidence="2" id="KW-0597">Phosphoprotein</keyword>
<keyword evidence="3" id="KW-0547">Nucleotide-binding</keyword>
<comment type="subcellular location">
    <subcellularLocation>
        <location evidence="1">Cytoplasmic vesicle</location>
        <location evidence="1">Clathrin-coated vesicle</location>
    </subcellularLocation>
</comment>
<sequence length="1124" mass="124018">MAELFRSAFNYISQTGKGNSGSDFVGQYVELGNVQLRVRRVIAEGGYGFVFVAQDTSTGKEYALKRLMAGDDAANQAILNEITVLKRLRGHPNIVQFYSAASLNEKDTEHGMTEYLILTELCGGGELVKLLQERYGQPYPPDKVLKMFYQMCRAVAHMHKQNPPIQRNTTPMYRAPEMVDLYSNMPVTEKADIWKDDVPQTSGERTSQVMSYPADGIESTYKNNIDDVRDFLEAKYAENYLVINVSSRTYRTEKLSNRVVNCCLVGHRLPPLEKLISLCRKIHSWLKADKRHVVLIHCQLINNQETKPHKYSVYIKSITIHPVPVFNKARNGSRPFIEVYHGEQRILTTVQEIEKMREYTLADGKISFPVNLTLQGDVSVVVYHARSTLGGKVQGKVTSMRVFLLQFHTGFIKPSAQKLKYSRDEVDIAKEDEGKFTGNFSVTLDISVDAEEVNSVTHTWDTLKVDKLFPQLCFSTNEEYLECQEEFVNADDRESNMVFNSKSNEVEDEDNGEILHGVESDSSDGASSSKPIADFFATIDWEEKESKSVRNGSLDSSDDDDDFENLRYGEPAAADKSTSQAHDFFSERQGEGTGETGGVDLFDMKLSGDDGLSENFFTLEDTDSDGDEPVISRQSNNVDLLNLGSNFPASSNQEAGGSSQNDSYVRMVDDMGVDLLNLSPGGSKDSQNVDLFSGTENAHLKTMKRNKSADDVLSPGVLHGEEEFFNPLGSHSASSSRDNISSFTAHSSESATFDPFNTTRAKSSENADDLFASDSQKTNSPDLFDPFSSKSSVKKPTDEFDLFGLKKSGSKSSSSDPASSPLGKDSAESFGIFGGGGTTTNSEMFDPFGSKSSQTSRSTEHFQPFASNSFSDRLGGKPGAASEDLFGMTTTAKSSNSIGEKQPKDKADLFGDWGDTTAIPLQPNRAPSPNLSRKANGAVPQSKSTPSDPFADFGNLKSNLPQSASTAPKFQTPNIVPTKKPGPQSSTNASRSRSAQQPAINPSSPKAQRKPNYTPTYSTSSSSGVFGSYGQKWNEWAEGKKGNIRALLCSLHKVLWEGEEKWEPCGMHNLVQPNQVKKWYRKAVLSVHPDKLTGRSEEALARAIFMELNDAWAIFEEEGSKPLY</sequence>
<dbReference type="GO" id="GO:2000369">
    <property type="term" value="P:regulation of clathrin-dependent endocytosis"/>
    <property type="evidence" value="ECO:0007669"/>
    <property type="project" value="TreeGrafter"/>
</dbReference>
<dbReference type="InterPro" id="IPR029023">
    <property type="entry name" value="Tensin_phosphatase"/>
</dbReference>
<evidence type="ECO:0000259" key="8">
    <source>
        <dbReference type="PROSITE" id="PS51181"/>
    </source>
</evidence>
<dbReference type="SUPFAM" id="SSF52799">
    <property type="entry name" value="(Phosphotyrosine protein) phosphatases II"/>
    <property type="match status" value="1"/>
</dbReference>